<feature type="domain" description="Acyl-CoA dehydrogenase/oxidase N-terminal" evidence="3">
    <location>
        <begin position="12"/>
        <end position="95"/>
    </location>
</feature>
<feature type="domain" description="Acyl-CoA dehydrogenase C-terminal" evidence="4">
    <location>
        <begin position="230"/>
        <end position="358"/>
    </location>
</feature>
<reference evidence="6" key="1">
    <citation type="journal article" date="2019" name="Int. J. Syst. Evol. Microbiol.">
        <title>The Global Catalogue of Microorganisms (GCM) 10K type strain sequencing project: providing services to taxonomists for standard genome sequencing and annotation.</title>
        <authorList>
            <consortium name="The Broad Institute Genomics Platform"/>
            <consortium name="The Broad Institute Genome Sequencing Center for Infectious Disease"/>
            <person name="Wu L."/>
            <person name="Ma J."/>
        </authorList>
    </citation>
    <scope>NUCLEOTIDE SEQUENCE [LARGE SCALE GENOMIC DNA]</scope>
    <source>
        <strain evidence="6">TBRC 7912</strain>
    </source>
</reference>
<name>A0ABV8F8H4_9ACTN</name>
<dbReference type="Gene3D" id="1.10.540.10">
    <property type="entry name" value="Acyl-CoA dehydrogenase/oxidase, N-terminal domain"/>
    <property type="match status" value="1"/>
</dbReference>
<dbReference type="PANTHER" id="PTHR48083:SF19">
    <property type="entry name" value="FLAVIN-DEPENDENT MONOOXYGENASE, OXYGENASE SUBUNIT HSAA"/>
    <property type="match status" value="1"/>
</dbReference>
<organism evidence="5 6">
    <name type="scientific">Streptosporangium jomthongense</name>
    <dbReference type="NCBI Taxonomy" id="1193683"/>
    <lineage>
        <taxon>Bacteria</taxon>
        <taxon>Bacillati</taxon>
        <taxon>Actinomycetota</taxon>
        <taxon>Actinomycetes</taxon>
        <taxon>Streptosporangiales</taxon>
        <taxon>Streptosporangiaceae</taxon>
        <taxon>Streptosporangium</taxon>
    </lineage>
</organism>
<proteinExistence type="inferred from homology"/>
<dbReference type="Proteomes" id="UP001595698">
    <property type="component" value="Unassembled WGS sequence"/>
</dbReference>
<dbReference type="InterPro" id="IPR050741">
    <property type="entry name" value="Acyl-CoA_dehydrogenase"/>
</dbReference>
<dbReference type="Gene3D" id="1.20.140.10">
    <property type="entry name" value="Butyryl-CoA Dehydrogenase, subunit A, domain 3"/>
    <property type="match status" value="1"/>
</dbReference>
<comment type="caution">
    <text evidence="5">The sequence shown here is derived from an EMBL/GenBank/DDBJ whole genome shotgun (WGS) entry which is preliminary data.</text>
</comment>
<accession>A0ABV8F8H4</accession>
<dbReference type="RefSeq" id="WP_352009894.1">
    <property type="nucleotide sequence ID" value="NZ_JBHSBC010000032.1"/>
</dbReference>
<dbReference type="PANTHER" id="PTHR48083">
    <property type="entry name" value="MEDIUM-CHAIN SPECIFIC ACYL-COA DEHYDROGENASE, MITOCHONDRIAL-RELATED"/>
    <property type="match status" value="1"/>
</dbReference>
<dbReference type="InterPro" id="IPR013786">
    <property type="entry name" value="AcylCoA_DH/ox_N"/>
</dbReference>
<evidence type="ECO:0000259" key="3">
    <source>
        <dbReference type="Pfam" id="PF02771"/>
    </source>
</evidence>
<dbReference type="Pfam" id="PF02771">
    <property type="entry name" value="Acyl-CoA_dh_N"/>
    <property type="match status" value="1"/>
</dbReference>
<dbReference type="InterPro" id="IPR013107">
    <property type="entry name" value="Acyl-CoA_DH_C"/>
</dbReference>
<sequence>MPEATPASLSPDAVRETAAVAAKRAAEAEANRQLTPDVVEAIVHAGFVRHFVPAGYGGAAGGFAELLSAVTQVGEGCASAAWFASLTAGTGRLAAYLPEEGRREVWAEGPHAVIVGGLVQAGTAERVSGGWRVRGQWPYVSGIAHSDWALLCARTERGARFFAVPRAAYGVADTWFNSGMRATGSNTLILDETEVPEARSVALDDLLAGEAPDARAVCHRVPMKAGNGLTLTAPLLGAARGALRRWSELVRDKLLAPAGAISGGVGRGSYELTLARADGEVDAAALLLRRVAEVADQAPVDALLTARNGRDCALAADLLATAADRLLRSSGSRGQSESEPLQRHWRDVTTGAGHAGLQLPAVAGAFVSRSALPSAG</sequence>
<dbReference type="Pfam" id="PF08028">
    <property type="entry name" value="Acyl-CoA_dh_2"/>
    <property type="match status" value="1"/>
</dbReference>
<dbReference type="SUPFAM" id="SSF47203">
    <property type="entry name" value="Acyl-CoA dehydrogenase C-terminal domain-like"/>
    <property type="match status" value="1"/>
</dbReference>
<dbReference type="InterPro" id="IPR036250">
    <property type="entry name" value="AcylCo_DH-like_C"/>
</dbReference>
<evidence type="ECO:0000256" key="2">
    <source>
        <dbReference type="ARBA" id="ARBA00049661"/>
    </source>
</evidence>
<evidence type="ECO:0000259" key="4">
    <source>
        <dbReference type="Pfam" id="PF08028"/>
    </source>
</evidence>
<keyword evidence="1" id="KW-0560">Oxidoreductase</keyword>
<dbReference type="InterPro" id="IPR009100">
    <property type="entry name" value="AcylCoA_DH/oxidase_NM_dom_sf"/>
</dbReference>
<evidence type="ECO:0000256" key="1">
    <source>
        <dbReference type="ARBA" id="ARBA00023002"/>
    </source>
</evidence>
<dbReference type="InterPro" id="IPR046373">
    <property type="entry name" value="Acyl-CoA_Oxase/DH_mid-dom_sf"/>
</dbReference>
<evidence type="ECO:0000313" key="5">
    <source>
        <dbReference type="EMBL" id="MFC3983960.1"/>
    </source>
</evidence>
<comment type="similarity">
    <text evidence="2">Belongs to the HpaH/HsaA monooxygenase family.</text>
</comment>
<dbReference type="SUPFAM" id="SSF56645">
    <property type="entry name" value="Acyl-CoA dehydrogenase NM domain-like"/>
    <property type="match status" value="1"/>
</dbReference>
<dbReference type="Gene3D" id="2.40.110.10">
    <property type="entry name" value="Butyryl-CoA Dehydrogenase, subunit A, domain 2"/>
    <property type="match status" value="1"/>
</dbReference>
<dbReference type="InterPro" id="IPR037069">
    <property type="entry name" value="AcylCoA_DH/ox_N_sf"/>
</dbReference>
<evidence type="ECO:0000313" key="6">
    <source>
        <dbReference type="Proteomes" id="UP001595698"/>
    </source>
</evidence>
<gene>
    <name evidence="5" type="ORF">ACFOYY_27775</name>
</gene>
<dbReference type="PIRSF" id="PIRSF016578">
    <property type="entry name" value="HsaA"/>
    <property type="match status" value="1"/>
</dbReference>
<keyword evidence="6" id="KW-1185">Reference proteome</keyword>
<dbReference type="EMBL" id="JBHSBC010000032">
    <property type="protein sequence ID" value="MFC3983960.1"/>
    <property type="molecule type" value="Genomic_DNA"/>
</dbReference>
<protein>
    <submittedName>
        <fullName evidence="5">Acyl-CoA dehydrogenase family protein</fullName>
    </submittedName>
</protein>